<evidence type="ECO:0000256" key="1">
    <source>
        <dbReference type="SAM" id="Phobius"/>
    </source>
</evidence>
<dbReference type="Pfam" id="PF06580">
    <property type="entry name" value="His_kinase"/>
    <property type="match status" value="1"/>
</dbReference>
<dbReference type="Proteomes" id="UP001597460">
    <property type="component" value="Unassembled WGS sequence"/>
</dbReference>
<evidence type="ECO:0000313" key="3">
    <source>
        <dbReference type="EMBL" id="MFD2531094.1"/>
    </source>
</evidence>
<sequence length="211" mass="24594">MKFPRIDLKKLLLYLLFWGVFFYAGLEFFSRTEEIRVIDVIYTLNFLLPFVFVVSVHAFHLVPNYLAKSMFWAYGLTLVCLLGTVYPIYNFSFLLLSEWLFPGYYLVGTYTPFEVIGFALFFLLISSSLEFARSWFDGLRAKTRISELENEKIATELKALRAQVNPHFLFNSLNTIYSEALKKSDEAIETLNNLSQSLFNFIEEGEGNNNW</sequence>
<keyword evidence="4" id="KW-1185">Reference proteome</keyword>
<dbReference type="GO" id="GO:0016301">
    <property type="term" value="F:kinase activity"/>
    <property type="evidence" value="ECO:0007669"/>
    <property type="project" value="UniProtKB-KW"/>
</dbReference>
<feature type="transmembrane region" description="Helical" evidence="1">
    <location>
        <begin position="71"/>
        <end position="89"/>
    </location>
</feature>
<dbReference type="PANTHER" id="PTHR34220">
    <property type="entry name" value="SENSOR HISTIDINE KINASE YPDA"/>
    <property type="match status" value="1"/>
</dbReference>
<organism evidence="3 4">
    <name type="scientific">Gracilimonas halophila</name>
    <dbReference type="NCBI Taxonomy" id="1834464"/>
    <lineage>
        <taxon>Bacteria</taxon>
        <taxon>Pseudomonadati</taxon>
        <taxon>Balneolota</taxon>
        <taxon>Balneolia</taxon>
        <taxon>Balneolales</taxon>
        <taxon>Balneolaceae</taxon>
        <taxon>Gracilimonas</taxon>
    </lineage>
</organism>
<proteinExistence type="predicted"/>
<dbReference type="EMBL" id="JBHULI010000002">
    <property type="protein sequence ID" value="MFD2531094.1"/>
    <property type="molecule type" value="Genomic_DNA"/>
</dbReference>
<feature type="transmembrane region" description="Helical" evidence="1">
    <location>
        <begin position="12"/>
        <end position="29"/>
    </location>
</feature>
<dbReference type="PANTHER" id="PTHR34220:SF7">
    <property type="entry name" value="SENSOR HISTIDINE KINASE YPDA"/>
    <property type="match status" value="1"/>
</dbReference>
<keyword evidence="3" id="KW-0418">Kinase</keyword>
<keyword evidence="3" id="KW-0808">Transferase</keyword>
<dbReference type="RefSeq" id="WP_390297485.1">
    <property type="nucleotide sequence ID" value="NZ_JBHULI010000002.1"/>
</dbReference>
<feature type="domain" description="Signal transduction histidine kinase internal region" evidence="2">
    <location>
        <begin position="155"/>
        <end position="202"/>
    </location>
</feature>
<feature type="transmembrane region" description="Helical" evidence="1">
    <location>
        <begin position="41"/>
        <end position="59"/>
    </location>
</feature>
<feature type="transmembrane region" description="Helical" evidence="1">
    <location>
        <begin position="109"/>
        <end position="132"/>
    </location>
</feature>
<protein>
    <submittedName>
        <fullName evidence="3">Histidine kinase</fullName>
    </submittedName>
</protein>
<comment type="caution">
    <text evidence="3">The sequence shown here is derived from an EMBL/GenBank/DDBJ whole genome shotgun (WGS) entry which is preliminary data.</text>
</comment>
<gene>
    <name evidence="3" type="ORF">ACFSVN_01390</name>
</gene>
<accession>A0ABW5JHR5</accession>
<evidence type="ECO:0000259" key="2">
    <source>
        <dbReference type="Pfam" id="PF06580"/>
    </source>
</evidence>
<keyword evidence="1" id="KW-1133">Transmembrane helix</keyword>
<name>A0ABW5JHR5_9BACT</name>
<evidence type="ECO:0000313" key="4">
    <source>
        <dbReference type="Proteomes" id="UP001597460"/>
    </source>
</evidence>
<dbReference type="InterPro" id="IPR050640">
    <property type="entry name" value="Bact_2-comp_sensor_kinase"/>
</dbReference>
<dbReference type="InterPro" id="IPR010559">
    <property type="entry name" value="Sig_transdc_His_kin_internal"/>
</dbReference>
<keyword evidence="1" id="KW-0812">Transmembrane</keyword>
<reference evidence="4" key="1">
    <citation type="journal article" date="2019" name="Int. J. Syst. Evol. Microbiol.">
        <title>The Global Catalogue of Microorganisms (GCM) 10K type strain sequencing project: providing services to taxonomists for standard genome sequencing and annotation.</title>
        <authorList>
            <consortium name="The Broad Institute Genomics Platform"/>
            <consortium name="The Broad Institute Genome Sequencing Center for Infectious Disease"/>
            <person name="Wu L."/>
            <person name="Ma J."/>
        </authorList>
    </citation>
    <scope>NUCLEOTIDE SEQUENCE [LARGE SCALE GENOMIC DNA]</scope>
    <source>
        <strain evidence="4">KCTC 52042</strain>
    </source>
</reference>
<keyword evidence="1" id="KW-0472">Membrane</keyword>